<protein>
    <submittedName>
        <fullName evidence="2">Uncharacterized protein</fullName>
    </submittedName>
</protein>
<feature type="region of interest" description="Disordered" evidence="1">
    <location>
        <begin position="1"/>
        <end position="26"/>
    </location>
</feature>
<organism evidence="2 3">
    <name type="scientific">Linum trigynum</name>
    <dbReference type="NCBI Taxonomy" id="586398"/>
    <lineage>
        <taxon>Eukaryota</taxon>
        <taxon>Viridiplantae</taxon>
        <taxon>Streptophyta</taxon>
        <taxon>Embryophyta</taxon>
        <taxon>Tracheophyta</taxon>
        <taxon>Spermatophyta</taxon>
        <taxon>Magnoliopsida</taxon>
        <taxon>eudicotyledons</taxon>
        <taxon>Gunneridae</taxon>
        <taxon>Pentapetalae</taxon>
        <taxon>rosids</taxon>
        <taxon>fabids</taxon>
        <taxon>Malpighiales</taxon>
        <taxon>Linaceae</taxon>
        <taxon>Linum</taxon>
    </lineage>
</organism>
<reference evidence="2 3" key="1">
    <citation type="submission" date="2024-04" db="EMBL/GenBank/DDBJ databases">
        <authorList>
            <person name="Fracassetti M."/>
        </authorList>
    </citation>
    <scope>NUCLEOTIDE SEQUENCE [LARGE SCALE GENOMIC DNA]</scope>
</reference>
<evidence type="ECO:0000313" key="3">
    <source>
        <dbReference type="Proteomes" id="UP001497516"/>
    </source>
</evidence>
<proteinExistence type="predicted"/>
<gene>
    <name evidence="2" type="ORF">LTRI10_LOCUS29630</name>
</gene>
<feature type="region of interest" description="Disordered" evidence="1">
    <location>
        <begin position="72"/>
        <end position="96"/>
    </location>
</feature>
<dbReference type="AlphaFoldDB" id="A0AAV2ESK0"/>
<dbReference type="EMBL" id="OZ034818">
    <property type="protein sequence ID" value="CAL1388717.1"/>
    <property type="molecule type" value="Genomic_DNA"/>
</dbReference>
<sequence length="96" mass="10991">MEANQRRSKREALGEGSEDPRRSNSILQKLMLMGYKKPRAPCRRRPCSTATKQGKREVELVGAICEESSLAETEDTFQISQEARMHPPLGRQYLNR</sequence>
<accession>A0AAV2ESK0</accession>
<dbReference type="Proteomes" id="UP001497516">
    <property type="component" value="Chromosome 5"/>
</dbReference>
<evidence type="ECO:0000313" key="2">
    <source>
        <dbReference type="EMBL" id="CAL1388717.1"/>
    </source>
</evidence>
<evidence type="ECO:0000256" key="1">
    <source>
        <dbReference type="SAM" id="MobiDB-lite"/>
    </source>
</evidence>
<feature type="compositionally biased region" description="Basic and acidic residues" evidence="1">
    <location>
        <begin position="10"/>
        <end position="22"/>
    </location>
</feature>
<name>A0AAV2ESK0_9ROSI</name>
<keyword evidence="3" id="KW-1185">Reference proteome</keyword>